<comment type="subcellular location">
    <subcellularLocation>
        <location evidence="1">Cell inner membrane</location>
        <topology evidence="1">Multi-pass membrane protein</topology>
    </subcellularLocation>
</comment>
<evidence type="ECO:0000313" key="9">
    <source>
        <dbReference type="Proteomes" id="UP000661894"/>
    </source>
</evidence>
<keyword evidence="5 7" id="KW-1133">Transmembrane helix</keyword>
<gene>
    <name evidence="8" type="ORF">H9624_01245</name>
</gene>
<feature type="transmembrane region" description="Helical" evidence="7">
    <location>
        <begin position="164"/>
        <end position="187"/>
    </location>
</feature>
<keyword evidence="3" id="KW-1003">Cell membrane</keyword>
<feature type="transmembrane region" description="Helical" evidence="7">
    <location>
        <begin position="398"/>
        <end position="420"/>
    </location>
</feature>
<feature type="transmembrane region" description="Helical" evidence="7">
    <location>
        <begin position="104"/>
        <end position="125"/>
    </location>
</feature>
<evidence type="ECO:0000256" key="6">
    <source>
        <dbReference type="ARBA" id="ARBA00023136"/>
    </source>
</evidence>
<dbReference type="Gene3D" id="1.20.1250.20">
    <property type="entry name" value="MFS general substrate transporter like domains"/>
    <property type="match status" value="1"/>
</dbReference>
<dbReference type="Pfam" id="PF05977">
    <property type="entry name" value="MFS_3"/>
    <property type="match status" value="1"/>
</dbReference>
<feature type="transmembrane region" description="Helical" evidence="7">
    <location>
        <begin position="131"/>
        <end position="152"/>
    </location>
</feature>
<feature type="transmembrane region" description="Helical" evidence="7">
    <location>
        <begin position="72"/>
        <end position="97"/>
    </location>
</feature>
<sequence length="439" mass="45051">MPPVFPTPPPLSGRAHARGYRGAVKHRLLDVRPLRVSPAYRRLWLGTSLSAVGGQIASVAVLFQVWEMTHSPVWTGAVGLARAVPLVLLGLVGGALADSVDRRVLVRWTMLAQLVAALGLAAQALLRVDSLGLLLLLVATQAGFGALGAPAQRTFPVRLLGRELVAAGIALQHLSFQAAMLVGPALAGVVLGQWGLTPAYLVQAVASLAALYAVVRLPAMPPTGAPSGRGPRAVVEGMRYIARSRVVSGLYVTDLVATLLAMPIALFPVINEERFGGNPETLGLFLSAVAVGGVLAGFASGTVTRSDRPGAVQLWAAGTWGAALAVFGMVGPLWSALAALVVAGAADTVSVISRGAAVQLATPDSHRGRVTSVEHVIGVAGPEIGNFRAGVVAGATSAAFAATLGGLACLVGIVVVAATNRELRRFRISRDIPTPDDAA</sequence>
<dbReference type="EMBL" id="JACSPO010000001">
    <property type="protein sequence ID" value="MBD8060944.1"/>
    <property type="molecule type" value="Genomic_DNA"/>
</dbReference>
<feature type="transmembrane region" description="Helical" evidence="7">
    <location>
        <begin position="248"/>
        <end position="270"/>
    </location>
</feature>
<proteinExistence type="predicted"/>
<comment type="caution">
    <text evidence="8">The sequence shown here is derived from an EMBL/GenBank/DDBJ whole genome shotgun (WGS) entry which is preliminary data.</text>
</comment>
<organism evidence="8 9">
    <name type="scientific">Oceanitalea stevensii</name>
    <dbReference type="NCBI Taxonomy" id="2763072"/>
    <lineage>
        <taxon>Bacteria</taxon>
        <taxon>Bacillati</taxon>
        <taxon>Actinomycetota</taxon>
        <taxon>Actinomycetes</taxon>
        <taxon>Micrococcales</taxon>
        <taxon>Bogoriellaceae</taxon>
        <taxon>Georgenia</taxon>
    </lineage>
</organism>
<dbReference type="InterPro" id="IPR010290">
    <property type="entry name" value="TM_effector"/>
</dbReference>
<dbReference type="InterPro" id="IPR036259">
    <property type="entry name" value="MFS_trans_sf"/>
</dbReference>
<name>A0ABR8YZ90_9MICO</name>
<dbReference type="PANTHER" id="PTHR23513:SF9">
    <property type="entry name" value="ENTEROBACTIN EXPORTER ENTS"/>
    <property type="match status" value="1"/>
</dbReference>
<accession>A0ABR8YZ90</accession>
<dbReference type="Proteomes" id="UP000661894">
    <property type="component" value="Unassembled WGS sequence"/>
</dbReference>
<keyword evidence="6 7" id="KW-0472">Membrane</keyword>
<dbReference type="SUPFAM" id="SSF103473">
    <property type="entry name" value="MFS general substrate transporter"/>
    <property type="match status" value="1"/>
</dbReference>
<evidence type="ECO:0000256" key="5">
    <source>
        <dbReference type="ARBA" id="ARBA00022989"/>
    </source>
</evidence>
<feature type="transmembrane region" description="Helical" evidence="7">
    <location>
        <begin position="199"/>
        <end position="219"/>
    </location>
</feature>
<evidence type="ECO:0000256" key="1">
    <source>
        <dbReference type="ARBA" id="ARBA00004429"/>
    </source>
</evidence>
<reference evidence="8 9" key="1">
    <citation type="submission" date="2020-08" db="EMBL/GenBank/DDBJ databases">
        <title>A Genomic Blueprint of the Chicken Gut Microbiome.</title>
        <authorList>
            <person name="Gilroy R."/>
            <person name="Ravi A."/>
            <person name="Getino M."/>
            <person name="Pursley I."/>
            <person name="Horton D.L."/>
            <person name="Alikhan N.-F."/>
            <person name="Baker D."/>
            <person name="Gharbi K."/>
            <person name="Hall N."/>
            <person name="Watson M."/>
            <person name="Adriaenssens E.M."/>
            <person name="Foster-Nyarko E."/>
            <person name="Jarju S."/>
            <person name="Secka A."/>
            <person name="Antonio M."/>
            <person name="Oren A."/>
            <person name="Chaudhuri R."/>
            <person name="La Ragione R.M."/>
            <person name="Hildebrand F."/>
            <person name="Pallen M.J."/>
        </authorList>
    </citation>
    <scope>NUCLEOTIDE SEQUENCE [LARGE SCALE GENOMIC DNA]</scope>
    <source>
        <strain evidence="8 9">Sa1BUA1</strain>
    </source>
</reference>
<evidence type="ECO:0000313" key="8">
    <source>
        <dbReference type="EMBL" id="MBD8060944.1"/>
    </source>
</evidence>
<feature type="transmembrane region" description="Helical" evidence="7">
    <location>
        <begin position="43"/>
        <end position="66"/>
    </location>
</feature>
<keyword evidence="4 7" id="KW-0812">Transmembrane</keyword>
<evidence type="ECO:0000256" key="7">
    <source>
        <dbReference type="SAM" id="Phobius"/>
    </source>
</evidence>
<keyword evidence="2" id="KW-0813">Transport</keyword>
<evidence type="ECO:0000256" key="2">
    <source>
        <dbReference type="ARBA" id="ARBA00022448"/>
    </source>
</evidence>
<dbReference type="PANTHER" id="PTHR23513">
    <property type="entry name" value="INTEGRAL MEMBRANE EFFLUX PROTEIN-RELATED"/>
    <property type="match status" value="1"/>
</dbReference>
<evidence type="ECO:0000256" key="3">
    <source>
        <dbReference type="ARBA" id="ARBA00022475"/>
    </source>
</evidence>
<keyword evidence="9" id="KW-1185">Reference proteome</keyword>
<dbReference type="CDD" id="cd06173">
    <property type="entry name" value="MFS_MefA_like"/>
    <property type="match status" value="1"/>
</dbReference>
<feature type="transmembrane region" description="Helical" evidence="7">
    <location>
        <begin position="282"/>
        <end position="302"/>
    </location>
</feature>
<evidence type="ECO:0000256" key="4">
    <source>
        <dbReference type="ARBA" id="ARBA00022692"/>
    </source>
</evidence>
<protein>
    <submittedName>
        <fullName evidence="8">MFS transporter</fullName>
    </submittedName>
</protein>